<evidence type="ECO:0000256" key="7">
    <source>
        <dbReference type="ARBA" id="ARBA00023015"/>
    </source>
</evidence>
<dbReference type="RefSeq" id="WP_381010199.1">
    <property type="nucleotide sequence ID" value="NZ_JBHTJF010000021.1"/>
</dbReference>
<dbReference type="PROSITE" id="PS50949">
    <property type="entry name" value="HTH_GNTR"/>
    <property type="match status" value="1"/>
</dbReference>
<comment type="caution">
    <text evidence="11">The sequence shown here is derived from an EMBL/GenBank/DDBJ whole genome shotgun (WGS) entry which is preliminary data.</text>
</comment>
<dbReference type="InterPro" id="IPR050859">
    <property type="entry name" value="Class-I_PLP-dep_aminotransf"/>
</dbReference>
<evidence type="ECO:0000256" key="2">
    <source>
        <dbReference type="ARBA" id="ARBA00005384"/>
    </source>
</evidence>
<evidence type="ECO:0000256" key="1">
    <source>
        <dbReference type="ARBA" id="ARBA00001933"/>
    </source>
</evidence>
<sequence length="479" mass="54464">MDWKPVKQQYKTYHQQIIDWFTERIACGDFLPGMKCPTQRALALQFEVNRSTINTAMEELKANGLLETRVGAGTFIAENPWPHLLVHPKWQQHINASIHKPNIETIQLINDYEQREDIIRLGTGELAPELLPTKQLEDSLKLIKLPSRAIGYSEPQGHLALRESLCNHLHKRDIDTTPDNILIVSGALQAFQLIALGLLERGSLVFQQPASYLNSIHPFQSAGMQMVDLDLQSNIVEALQRTKKNRPAIVYSIPTLDNPTGRNWSQTDKVSIYEACKKLSIPILEDDVYGELQFEESNELPIKTLDTTGHVLYTGSVSKTISPGLRIGWVVGPKTVIQRLADIKMQTDYGSSALSQAVVTHWLTSGLYDQHLKNLKVSLQQRARYMEQLLECDFKDIATWETPIGGFYIWVRFEQPVITKALFLAVLEHKILINPGYIYQPNDFHHLRLSYAYASFEQMEKGLQLLAKMIKKLLLAEIS</sequence>
<dbReference type="SMART" id="SM00345">
    <property type="entry name" value="HTH_GNTR"/>
    <property type="match status" value="1"/>
</dbReference>
<comment type="similarity">
    <text evidence="2">In the C-terminal section; belongs to the class-I pyridoxal-phosphate-dependent aminotransferase family.</text>
</comment>
<dbReference type="PRINTS" id="PR00035">
    <property type="entry name" value="HTHGNTR"/>
</dbReference>
<dbReference type="InterPro" id="IPR015422">
    <property type="entry name" value="PyrdxlP-dep_Trfase_small"/>
</dbReference>
<evidence type="ECO:0000256" key="3">
    <source>
        <dbReference type="ARBA" id="ARBA00015123"/>
    </source>
</evidence>
<dbReference type="InterPro" id="IPR015421">
    <property type="entry name" value="PyrdxlP-dep_Trfase_major"/>
</dbReference>
<dbReference type="InterPro" id="IPR036388">
    <property type="entry name" value="WH-like_DNA-bd_sf"/>
</dbReference>
<dbReference type="Pfam" id="PF00155">
    <property type="entry name" value="Aminotran_1_2"/>
    <property type="match status" value="1"/>
</dbReference>
<evidence type="ECO:0000313" key="12">
    <source>
        <dbReference type="Proteomes" id="UP001596976"/>
    </source>
</evidence>
<dbReference type="InterPro" id="IPR015424">
    <property type="entry name" value="PyrdxlP-dep_Trfase"/>
</dbReference>
<keyword evidence="4 11" id="KW-0032">Aminotransferase</keyword>
<evidence type="ECO:0000313" key="11">
    <source>
        <dbReference type="EMBL" id="MFD0943014.1"/>
    </source>
</evidence>
<dbReference type="Proteomes" id="UP001596976">
    <property type="component" value="Unassembled WGS sequence"/>
</dbReference>
<name>A0ABW3H1F7_9BACL</name>
<evidence type="ECO:0000256" key="9">
    <source>
        <dbReference type="ARBA" id="ARBA00023163"/>
    </source>
</evidence>
<dbReference type="SUPFAM" id="SSF46785">
    <property type="entry name" value="Winged helix' DNA-binding domain"/>
    <property type="match status" value="1"/>
</dbReference>
<dbReference type="Pfam" id="PF00392">
    <property type="entry name" value="GntR"/>
    <property type="match status" value="1"/>
</dbReference>
<gene>
    <name evidence="11" type="ORF">ACFQ0V_04440</name>
</gene>
<keyword evidence="8" id="KW-0238">DNA-binding</keyword>
<dbReference type="CDD" id="cd07377">
    <property type="entry name" value="WHTH_GntR"/>
    <property type="match status" value="1"/>
</dbReference>
<evidence type="ECO:0000256" key="8">
    <source>
        <dbReference type="ARBA" id="ARBA00023125"/>
    </source>
</evidence>
<dbReference type="EMBL" id="JBHTJF010000021">
    <property type="protein sequence ID" value="MFD0943014.1"/>
    <property type="molecule type" value="Genomic_DNA"/>
</dbReference>
<dbReference type="PANTHER" id="PTHR42790:SF17">
    <property type="entry name" value="TRANSCRIPTIONAL REGULATOR, GNTR FAMILY"/>
    <property type="match status" value="1"/>
</dbReference>
<dbReference type="InterPro" id="IPR004839">
    <property type="entry name" value="Aminotransferase_I/II_large"/>
</dbReference>
<reference evidence="12" key="1">
    <citation type="journal article" date="2019" name="Int. J. Syst. Evol. Microbiol.">
        <title>The Global Catalogue of Microorganisms (GCM) 10K type strain sequencing project: providing services to taxonomists for standard genome sequencing and annotation.</title>
        <authorList>
            <consortium name="The Broad Institute Genomics Platform"/>
            <consortium name="The Broad Institute Genome Sequencing Center for Infectious Disease"/>
            <person name="Wu L."/>
            <person name="Ma J."/>
        </authorList>
    </citation>
    <scope>NUCLEOTIDE SEQUENCE [LARGE SCALE GENOMIC DNA]</scope>
    <source>
        <strain evidence="12">CCUG 63563</strain>
    </source>
</reference>
<keyword evidence="9" id="KW-0804">Transcription</keyword>
<dbReference type="InterPro" id="IPR036390">
    <property type="entry name" value="WH_DNA-bd_sf"/>
</dbReference>
<organism evidence="11 12">
    <name type="scientific">Savagea faecisuis</name>
    <dbReference type="NCBI Taxonomy" id="1274803"/>
    <lineage>
        <taxon>Bacteria</taxon>
        <taxon>Bacillati</taxon>
        <taxon>Bacillota</taxon>
        <taxon>Bacilli</taxon>
        <taxon>Bacillales</taxon>
        <taxon>Caryophanaceae</taxon>
        <taxon>Savagea</taxon>
    </lineage>
</organism>
<dbReference type="InterPro" id="IPR000524">
    <property type="entry name" value="Tscrpt_reg_HTH_GntR"/>
</dbReference>
<dbReference type="GO" id="GO:0008483">
    <property type="term" value="F:transaminase activity"/>
    <property type="evidence" value="ECO:0007669"/>
    <property type="project" value="UniProtKB-KW"/>
</dbReference>
<keyword evidence="5" id="KW-0808">Transferase</keyword>
<evidence type="ECO:0000256" key="6">
    <source>
        <dbReference type="ARBA" id="ARBA00022898"/>
    </source>
</evidence>
<dbReference type="Gene3D" id="1.10.10.10">
    <property type="entry name" value="Winged helix-like DNA-binding domain superfamily/Winged helix DNA-binding domain"/>
    <property type="match status" value="1"/>
</dbReference>
<dbReference type="Gene3D" id="3.40.640.10">
    <property type="entry name" value="Type I PLP-dependent aspartate aminotransferase-like (Major domain)"/>
    <property type="match status" value="1"/>
</dbReference>
<evidence type="ECO:0000256" key="4">
    <source>
        <dbReference type="ARBA" id="ARBA00022576"/>
    </source>
</evidence>
<dbReference type="Gene3D" id="3.90.1150.10">
    <property type="entry name" value="Aspartate Aminotransferase, domain 1"/>
    <property type="match status" value="1"/>
</dbReference>
<evidence type="ECO:0000259" key="10">
    <source>
        <dbReference type="PROSITE" id="PS50949"/>
    </source>
</evidence>
<comment type="cofactor">
    <cofactor evidence="1">
        <name>pyridoxal 5'-phosphate</name>
        <dbReference type="ChEBI" id="CHEBI:597326"/>
    </cofactor>
</comment>
<accession>A0ABW3H1F7</accession>
<dbReference type="PANTHER" id="PTHR42790">
    <property type="entry name" value="AMINOTRANSFERASE"/>
    <property type="match status" value="1"/>
</dbReference>
<evidence type="ECO:0000256" key="5">
    <source>
        <dbReference type="ARBA" id="ARBA00022679"/>
    </source>
</evidence>
<dbReference type="SUPFAM" id="SSF53383">
    <property type="entry name" value="PLP-dependent transferases"/>
    <property type="match status" value="1"/>
</dbReference>
<feature type="domain" description="HTH gntR-type" evidence="10">
    <location>
        <begin position="11"/>
        <end position="79"/>
    </location>
</feature>
<dbReference type="CDD" id="cd00609">
    <property type="entry name" value="AAT_like"/>
    <property type="match status" value="1"/>
</dbReference>
<keyword evidence="12" id="KW-1185">Reference proteome</keyword>
<protein>
    <recommendedName>
        <fullName evidence="3">HTH-type transcriptional regulator NorG</fullName>
    </recommendedName>
</protein>
<proteinExistence type="inferred from homology"/>
<keyword evidence="6" id="KW-0663">Pyridoxal phosphate</keyword>
<keyword evidence="7" id="KW-0805">Transcription regulation</keyword>